<organism evidence="1 2">
    <name type="scientific">Gemmobacter caeni</name>
    <dbReference type="NCBI Taxonomy" id="589035"/>
    <lineage>
        <taxon>Bacteria</taxon>
        <taxon>Pseudomonadati</taxon>
        <taxon>Pseudomonadota</taxon>
        <taxon>Alphaproteobacteria</taxon>
        <taxon>Rhodobacterales</taxon>
        <taxon>Paracoccaceae</taxon>
        <taxon>Gemmobacter</taxon>
    </lineage>
</organism>
<reference evidence="1 2" key="1">
    <citation type="submission" date="2018-04" db="EMBL/GenBank/DDBJ databases">
        <title>Genomic Encyclopedia of Archaeal and Bacterial Type Strains, Phase II (KMG-II): from individual species to whole genera.</title>
        <authorList>
            <person name="Goeker M."/>
        </authorList>
    </citation>
    <scope>NUCLEOTIDE SEQUENCE [LARGE SCALE GENOMIC DNA]</scope>
    <source>
        <strain evidence="1 2">DSM 21823</strain>
    </source>
</reference>
<protein>
    <submittedName>
        <fullName evidence="1">Uncharacterized protein</fullName>
    </submittedName>
</protein>
<dbReference type="Proteomes" id="UP000244224">
    <property type="component" value="Unassembled WGS sequence"/>
</dbReference>
<evidence type="ECO:0000313" key="2">
    <source>
        <dbReference type="Proteomes" id="UP000244224"/>
    </source>
</evidence>
<gene>
    <name evidence="1" type="ORF">C8N34_1052</name>
</gene>
<accession>A0A2T6B2Q5</accession>
<dbReference type="AlphaFoldDB" id="A0A2T6B2Q5"/>
<sequence>MSIDANMILISEIPEEWKDGRQLLALCFASCPDMVRWRVVWWEDREGWVSHEEFDDYPTSFVRGCPDMVMELPSPKDMVMK</sequence>
<dbReference type="RefSeq" id="WP_108128602.1">
    <property type="nucleotide sequence ID" value="NZ_QBKP01000005.1"/>
</dbReference>
<dbReference type="EMBL" id="QBKP01000005">
    <property type="protein sequence ID" value="PTX50360.1"/>
    <property type="molecule type" value="Genomic_DNA"/>
</dbReference>
<keyword evidence="2" id="KW-1185">Reference proteome</keyword>
<name>A0A2T6B2Q5_9RHOB</name>
<proteinExistence type="predicted"/>
<comment type="caution">
    <text evidence="1">The sequence shown here is derived from an EMBL/GenBank/DDBJ whole genome shotgun (WGS) entry which is preliminary data.</text>
</comment>
<evidence type="ECO:0000313" key="1">
    <source>
        <dbReference type="EMBL" id="PTX50360.1"/>
    </source>
</evidence>